<dbReference type="Proteomes" id="UP000249619">
    <property type="component" value="Unassembled WGS sequence"/>
</dbReference>
<organism evidence="2 3">
    <name type="scientific">Stemphylium lycopersici</name>
    <name type="common">Tomato gray leaf spot disease fungus</name>
    <name type="synonym">Thyrospora lycopersici</name>
    <dbReference type="NCBI Taxonomy" id="183478"/>
    <lineage>
        <taxon>Eukaryota</taxon>
        <taxon>Fungi</taxon>
        <taxon>Dikarya</taxon>
        <taxon>Ascomycota</taxon>
        <taxon>Pezizomycotina</taxon>
        <taxon>Dothideomycetes</taxon>
        <taxon>Pleosporomycetidae</taxon>
        <taxon>Pleosporales</taxon>
        <taxon>Pleosporineae</taxon>
        <taxon>Pleosporaceae</taxon>
        <taxon>Stemphylium</taxon>
    </lineage>
</organism>
<feature type="region of interest" description="Disordered" evidence="1">
    <location>
        <begin position="216"/>
        <end position="237"/>
    </location>
</feature>
<protein>
    <submittedName>
        <fullName evidence="2">Uncharacterized protein</fullName>
    </submittedName>
</protein>
<dbReference type="AlphaFoldDB" id="A0A364NEZ7"/>
<keyword evidence="3" id="KW-1185">Reference proteome</keyword>
<evidence type="ECO:0000313" key="3">
    <source>
        <dbReference type="Proteomes" id="UP000249619"/>
    </source>
</evidence>
<feature type="region of interest" description="Disordered" evidence="1">
    <location>
        <begin position="327"/>
        <end position="360"/>
    </location>
</feature>
<evidence type="ECO:0000256" key="1">
    <source>
        <dbReference type="SAM" id="MobiDB-lite"/>
    </source>
</evidence>
<sequence length="471" mass="51759">MPAQTPCPISEVDRALSSYINSREDTLRIRRTLSKYMTSSFRPVNAATQQQHLNHECPQNISAANTNPPGLKDTRLEYLQALRARAQAQAKHRELQASLEQLRTRHVDDNPTQPESEYDNEITRSYVSLLRQRRRHVELQVIQESLDKLLGAKTTTTSDPRDLVKRAIGEQPDLPAERLENLTQTGGTTTTTVDDNQAHLFKLKQQVLEARASMERAQAARKAAQDETKTTPPSTTATTLQSQIYALSKARNEVVDWIQGELAKLEEESLFLEDASPVKRPLANNNGANPATTTDVDMASATAKIQSAYDTYTSARAKLLDAHTSLQNPVPLSSSSPPTTQANESPTTPPIPTKDPLKPINPISTLLPHIHPLLATAHTSRALTQQSIYLSTSLAAADADAEETLLRLAGESHLLPAGSKEVGVWGKMARKADESLESGVKERLEEGKREVQGVSNVVEICGLQGRVLEEM</sequence>
<accession>A0A364NEZ7</accession>
<feature type="compositionally biased region" description="Low complexity" evidence="1">
    <location>
        <begin position="329"/>
        <end position="338"/>
    </location>
</feature>
<comment type="caution">
    <text evidence="2">The sequence shown here is derived from an EMBL/GenBank/DDBJ whole genome shotgun (WGS) entry which is preliminary data.</text>
</comment>
<proteinExistence type="predicted"/>
<gene>
    <name evidence="2" type="ORF">DDE83_000856</name>
</gene>
<evidence type="ECO:0000313" key="2">
    <source>
        <dbReference type="EMBL" id="RAR15840.1"/>
    </source>
</evidence>
<dbReference type="OrthoDB" id="5402392at2759"/>
<dbReference type="EMBL" id="QGDH01000008">
    <property type="protein sequence ID" value="RAR15840.1"/>
    <property type="molecule type" value="Genomic_DNA"/>
</dbReference>
<name>A0A364NEZ7_STELY</name>
<reference evidence="3" key="1">
    <citation type="submission" date="2018-05" db="EMBL/GenBank/DDBJ databases">
        <title>Draft genome sequence of Stemphylium lycopersici strain CIDEFI 213.</title>
        <authorList>
            <person name="Medina R."/>
            <person name="Franco M.E.E."/>
            <person name="Lucentini C.G."/>
            <person name="Saparrat M.C.N."/>
            <person name="Balatti P.A."/>
        </authorList>
    </citation>
    <scope>NUCLEOTIDE SEQUENCE [LARGE SCALE GENOMIC DNA]</scope>
    <source>
        <strain evidence="3">CIDEFI 213</strain>
    </source>
</reference>